<dbReference type="Gene3D" id="1.20.58.390">
    <property type="entry name" value="Neurotransmitter-gated ion-channel transmembrane domain"/>
    <property type="match status" value="1"/>
</dbReference>
<dbReference type="Pfam" id="PF02931">
    <property type="entry name" value="Neur_chan_LBD"/>
    <property type="match status" value="1"/>
</dbReference>
<feature type="transmembrane region" description="Helical" evidence="11">
    <location>
        <begin position="311"/>
        <end position="332"/>
    </location>
</feature>
<accession>A0A3P6T506</accession>
<dbReference type="SUPFAM" id="SSF63712">
    <property type="entry name" value="Nicotinic receptor ligand binding domain-like"/>
    <property type="match status" value="1"/>
</dbReference>
<sequence length="429" mass="49042">MGLVELLRTLIDDTNFAPKNFNEAKASTDTEIINKLLGSGYDWRVRPPGTNLSITGGHGPVVVAVNMLIRSISKIDDVNMEYSVQLTFRESWVDGRLAFGYPRDNTPDFVILTDGQQIWMPDSFFQNEKHAQRHMIDKPNILIRVHKDGTILYSVRISLVLSCPMHLQYYPMDIQTCLIDLASYAYTTDDIEYVWKSKDPVQLKDGLHSSLPSFKLSNVTTTFCTSKTNTGTYSCLRTILELRRQFSYYLLQLYVPSSMLVIVSWVSFWLDRSAVPARVTLGVTTLLTMTTQASGINAKLPPVSYTKAIDVWIGACLTFIFGALLEFAWVTYMSSRTYSKGIKENKGRNLLTEQAANYQMPQAQLVMFNKNAMECGEIWVKQRNDLGDGSDEQFKMVNCGNKWREIRRNRYMHGEYYRNFRFIAPATNK</sequence>
<dbReference type="Pfam" id="PF02932">
    <property type="entry name" value="Neur_chan_memb"/>
    <property type="match status" value="1"/>
</dbReference>
<proteinExistence type="inferred from homology"/>
<dbReference type="InterPro" id="IPR006201">
    <property type="entry name" value="Neur_channel"/>
</dbReference>
<dbReference type="InterPro" id="IPR038050">
    <property type="entry name" value="Neuro_actylchol_rec"/>
</dbReference>
<dbReference type="FunFam" id="1.20.58.390:FF:000084">
    <property type="entry name" value="Glutamate-gated chloride channel subunit beta"/>
    <property type="match status" value="1"/>
</dbReference>
<dbReference type="OMA" id="YWTKYSQ"/>
<dbReference type="InterPro" id="IPR036734">
    <property type="entry name" value="Neur_chan_lig-bd_sf"/>
</dbReference>
<dbReference type="CDD" id="cd18993">
    <property type="entry name" value="LGIC_ECD_GluCl"/>
    <property type="match status" value="1"/>
</dbReference>
<protein>
    <submittedName>
        <fullName evidence="14">Uncharacterized protein</fullName>
    </submittedName>
</protein>
<dbReference type="GO" id="GO:0005886">
    <property type="term" value="C:plasma membrane"/>
    <property type="evidence" value="ECO:0007669"/>
    <property type="project" value="UniProtKB-SubCell"/>
</dbReference>
<evidence type="ECO:0000256" key="3">
    <source>
        <dbReference type="ARBA" id="ARBA00022448"/>
    </source>
</evidence>
<dbReference type="InterPro" id="IPR018000">
    <property type="entry name" value="Neurotransmitter_ion_chnl_CS"/>
</dbReference>
<keyword evidence="5 11" id="KW-0812">Transmembrane</keyword>
<dbReference type="PRINTS" id="PR00253">
    <property type="entry name" value="GABAARECEPTR"/>
</dbReference>
<gene>
    <name evidence="14" type="ORF">NLS_LOCUS3804</name>
</gene>
<dbReference type="PROSITE" id="PS00236">
    <property type="entry name" value="NEUROTR_ION_CHANNEL"/>
    <property type="match status" value="1"/>
</dbReference>
<dbReference type="PANTHER" id="PTHR18945">
    <property type="entry name" value="NEUROTRANSMITTER GATED ION CHANNEL"/>
    <property type="match status" value="1"/>
</dbReference>
<evidence type="ECO:0000313" key="14">
    <source>
        <dbReference type="EMBL" id="VDK77793.1"/>
    </source>
</evidence>
<evidence type="ECO:0000256" key="6">
    <source>
        <dbReference type="ARBA" id="ARBA00022729"/>
    </source>
</evidence>
<feature type="transmembrane region" description="Helical" evidence="11">
    <location>
        <begin position="246"/>
        <end position="270"/>
    </location>
</feature>
<organism evidence="14 15">
    <name type="scientific">Litomosoides sigmodontis</name>
    <name type="common">Filarial nematode worm</name>
    <dbReference type="NCBI Taxonomy" id="42156"/>
    <lineage>
        <taxon>Eukaryota</taxon>
        <taxon>Metazoa</taxon>
        <taxon>Ecdysozoa</taxon>
        <taxon>Nematoda</taxon>
        <taxon>Chromadorea</taxon>
        <taxon>Rhabditida</taxon>
        <taxon>Spirurina</taxon>
        <taxon>Spiruromorpha</taxon>
        <taxon>Filarioidea</taxon>
        <taxon>Onchocercidae</taxon>
        <taxon>Litomosoides</taxon>
    </lineage>
</organism>
<evidence type="ECO:0000313" key="15">
    <source>
        <dbReference type="Proteomes" id="UP000277928"/>
    </source>
</evidence>
<keyword evidence="8 11" id="KW-0406">Ion transport</keyword>
<dbReference type="EMBL" id="UYRX01000220">
    <property type="protein sequence ID" value="VDK77793.1"/>
    <property type="molecule type" value="Genomic_DNA"/>
</dbReference>
<comment type="similarity">
    <text evidence="11">Belongs to the ligand-gated ion channel (TC 1.A.9) family.</text>
</comment>
<dbReference type="OrthoDB" id="442503at2759"/>
<evidence type="ECO:0000259" key="13">
    <source>
        <dbReference type="Pfam" id="PF02932"/>
    </source>
</evidence>
<evidence type="ECO:0000256" key="10">
    <source>
        <dbReference type="ARBA" id="ARBA00023303"/>
    </source>
</evidence>
<name>A0A3P6T506_LITSI</name>
<dbReference type="CDD" id="cd19062">
    <property type="entry name" value="LGIC_TM_GluCl"/>
    <property type="match status" value="1"/>
</dbReference>
<dbReference type="InterPro" id="IPR036719">
    <property type="entry name" value="Neuro-gated_channel_TM_sf"/>
</dbReference>
<keyword evidence="7 11" id="KW-1133">Transmembrane helix</keyword>
<dbReference type="GO" id="GO:0005230">
    <property type="term" value="F:extracellular ligand-gated monoatomic ion channel activity"/>
    <property type="evidence" value="ECO:0007669"/>
    <property type="project" value="InterPro"/>
</dbReference>
<evidence type="ECO:0000259" key="12">
    <source>
        <dbReference type="Pfam" id="PF02931"/>
    </source>
</evidence>
<dbReference type="Proteomes" id="UP000277928">
    <property type="component" value="Unassembled WGS sequence"/>
</dbReference>
<dbReference type="SUPFAM" id="SSF90112">
    <property type="entry name" value="Neurotransmitter-gated ion-channel transmembrane pore"/>
    <property type="match status" value="1"/>
</dbReference>
<evidence type="ECO:0000256" key="5">
    <source>
        <dbReference type="ARBA" id="ARBA00022692"/>
    </source>
</evidence>
<reference evidence="14 15" key="1">
    <citation type="submission" date="2018-08" db="EMBL/GenBank/DDBJ databases">
        <authorList>
            <person name="Laetsch R D."/>
            <person name="Stevens L."/>
            <person name="Kumar S."/>
            <person name="Blaxter L. M."/>
        </authorList>
    </citation>
    <scope>NUCLEOTIDE SEQUENCE [LARGE SCALE GENOMIC DNA]</scope>
</reference>
<keyword evidence="3 11" id="KW-0813">Transport</keyword>
<evidence type="ECO:0000256" key="2">
    <source>
        <dbReference type="ARBA" id="ARBA00004236"/>
    </source>
</evidence>
<keyword evidence="6" id="KW-0732">Signal</keyword>
<evidence type="ECO:0000256" key="8">
    <source>
        <dbReference type="ARBA" id="ARBA00023065"/>
    </source>
</evidence>
<dbReference type="InterPro" id="IPR006029">
    <property type="entry name" value="Neurotrans-gated_channel_TM"/>
</dbReference>
<feature type="domain" description="Neurotransmitter-gated ion-channel transmembrane" evidence="13">
    <location>
        <begin position="253"/>
        <end position="372"/>
    </location>
</feature>
<dbReference type="InterPro" id="IPR006202">
    <property type="entry name" value="Neur_chan_lig-bd"/>
</dbReference>
<dbReference type="GO" id="GO:0004888">
    <property type="term" value="F:transmembrane signaling receptor activity"/>
    <property type="evidence" value="ECO:0007669"/>
    <property type="project" value="InterPro"/>
</dbReference>
<dbReference type="NCBIfam" id="TIGR00860">
    <property type="entry name" value="LIC"/>
    <property type="match status" value="1"/>
</dbReference>
<evidence type="ECO:0000256" key="9">
    <source>
        <dbReference type="ARBA" id="ARBA00023136"/>
    </source>
</evidence>
<dbReference type="STRING" id="42156.A0A3P6T506"/>
<feature type="domain" description="Neurotransmitter-gated ion-channel ligand-binding" evidence="12">
    <location>
        <begin position="30"/>
        <end position="245"/>
    </location>
</feature>
<keyword evidence="10 11" id="KW-0407">Ion channel</keyword>
<dbReference type="InterPro" id="IPR006028">
    <property type="entry name" value="GABAA/Glycine_rcpt"/>
</dbReference>
<evidence type="ECO:0000256" key="11">
    <source>
        <dbReference type="RuleBase" id="RU000687"/>
    </source>
</evidence>
<dbReference type="PRINTS" id="PR00252">
    <property type="entry name" value="NRIONCHANNEL"/>
</dbReference>
<dbReference type="FunFam" id="2.70.170.10:FF:000038">
    <property type="entry name" value="Glutamate-gated chloride channel alpha"/>
    <property type="match status" value="1"/>
</dbReference>
<keyword evidence="4" id="KW-1003">Cell membrane</keyword>
<evidence type="ECO:0000256" key="4">
    <source>
        <dbReference type="ARBA" id="ARBA00022475"/>
    </source>
</evidence>
<dbReference type="Gene3D" id="2.70.170.10">
    <property type="entry name" value="Neurotransmitter-gated ion-channel ligand-binding domain"/>
    <property type="match status" value="1"/>
</dbReference>
<keyword evidence="9 11" id="KW-0472">Membrane</keyword>
<dbReference type="InterPro" id="IPR044721">
    <property type="entry name" value="GluCl_TM"/>
</dbReference>
<dbReference type="AlphaFoldDB" id="A0A3P6T506"/>
<evidence type="ECO:0000256" key="1">
    <source>
        <dbReference type="ARBA" id="ARBA00004141"/>
    </source>
</evidence>
<evidence type="ECO:0000256" key="7">
    <source>
        <dbReference type="ARBA" id="ARBA00022989"/>
    </source>
</evidence>
<comment type="caution">
    <text evidence="11">Lacks conserved residue(s) required for the propagation of feature annotation.</text>
</comment>
<keyword evidence="15" id="KW-1185">Reference proteome</keyword>
<comment type="subcellular location">
    <subcellularLocation>
        <location evidence="2">Cell membrane</location>
    </subcellularLocation>
    <subcellularLocation>
        <location evidence="1">Membrane</location>
        <topology evidence="1">Multi-pass membrane protein</topology>
    </subcellularLocation>
</comment>